<proteinExistence type="predicted"/>
<evidence type="ECO:0008006" key="4">
    <source>
        <dbReference type="Google" id="ProtNLM"/>
    </source>
</evidence>
<keyword evidence="3" id="KW-1185">Reference proteome</keyword>
<comment type="caution">
    <text evidence="2">The sequence shown here is derived from an EMBL/GenBank/DDBJ whole genome shotgun (WGS) entry which is preliminary data.</text>
</comment>
<evidence type="ECO:0000256" key="1">
    <source>
        <dbReference type="SAM" id="SignalP"/>
    </source>
</evidence>
<dbReference type="RefSeq" id="WP_387973718.1">
    <property type="nucleotide sequence ID" value="NZ_JBHRWO010000008.1"/>
</dbReference>
<sequence length="156" mass="16772">MTRLRRALTGILMALAATAGVLSVAQPASAAIPDYCAQWNWDDGREVHVTNDANGGGASVDATICMAYNSDGTYISLVVFEVTDTKANGAGATIRMEWADYDGTTHYDVPIEAHRAWSFGETVNGDWRDDRTKTDLYVRACLTNAANEAHHCGGKA</sequence>
<organism evidence="2 3">
    <name type="scientific">Glycomyces rhizosphaerae</name>
    <dbReference type="NCBI Taxonomy" id="2054422"/>
    <lineage>
        <taxon>Bacteria</taxon>
        <taxon>Bacillati</taxon>
        <taxon>Actinomycetota</taxon>
        <taxon>Actinomycetes</taxon>
        <taxon>Glycomycetales</taxon>
        <taxon>Glycomycetaceae</taxon>
        <taxon>Glycomyces</taxon>
    </lineage>
</organism>
<protein>
    <recommendedName>
        <fullName evidence="4">Secreted protein</fullName>
    </recommendedName>
</protein>
<accession>A0ABV7PVV3</accession>
<keyword evidence="1" id="KW-0732">Signal</keyword>
<reference evidence="3" key="1">
    <citation type="journal article" date="2019" name="Int. J. Syst. Evol. Microbiol.">
        <title>The Global Catalogue of Microorganisms (GCM) 10K type strain sequencing project: providing services to taxonomists for standard genome sequencing and annotation.</title>
        <authorList>
            <consortium name="The Broad Institute Genomics Platform"/>
            <consortium name="The Broad Institute Genome Sequencing Center for Infectious Disease"/>
            <person name="Wu L."/>
            <person name="Ma J."/>
        </authorList>
    </citation>
    <scope>NUCLEOTIDE SEQUENCE [LARGE SCALE GENOMIC DNA]</scope>
    <source>
        <strain evidence="3">CGMCC 4.7396</strain>
    </source>
</reference>
<name>A0ABV7PVV3_9ACTN</name>
<feature type="chain" id="PRO_5047184811" description="Secreted protein" evidence="1">
    <location>
        <begin position="31"/>
        <end position="156"/>
    </location>
</feature>
<gene>
    <name evidence="2" type="ORF">ACFO8M_08690</name>
</gene>
<dbReference type="EMBL" id="JBHRWO010000008">
    <property type="protein sequence ID" value="MFC3492560.1"/>
    <property type="molecule type" value="Genomic_DNA"/>
</dbReference>
<evidence type="ECO:0000313" key="2">
    <source>
        <dbReference type="EMBL" id="MFC3492560.1"/>
    </source>
</evidence>
<dbReference type="Proteomes" id="UP001595712">
    <property type="component" value="Unassembled WGS sequence"/>
</dbReference>
<evidence type="ECO:0000313" key="3">
    <source>
        <dbReference type="Proteomes" id="UP001595712"/>
    </source>
</evidence>
<feature type="signal peptide" evidence="1">
    <location>
        <begin position="1"/>
        <end position="30"/>
    </location>
</feature>